<proteinExistence type="predicted"/>
<organism evidence="2 3">
    <name type="scientific">Rhinolophus ferrumequinum</name>
    <name type="common">Greater horseshoe bat</name>
    <dbReference type="NCBI Taxonomy" id="59479"/>
    <lineage>
        <taxon>Eukaryota</taxon>
        <taxon>Metazoa</taxon>
        <taxon>Chordata</taxon>
        <taxon>Craniata</taxon>
        <taxon>Vertebrata</taxon>
        <taxon>Euteleostomi</taxon>
        <taxon>Mammalia</taxon>
        <taxon>Eutheria</taxon>
        <taxon>Laurasiatheria</taxon>
        <taxon>Chiroptera</taxon>
        <taxon>Yinpterochiroptera</taxon>
        <taxon>Rhinolophoidea</taxon>
        <taxon>Rhinolophidae</taxon>
        <taxon>Rhinolophinae</taxon>
        <taxon>Rhinolophus</taxon>
    </lineage>
</organism>
<feature type="compositionally biased region" description="Basic and acidic residues" evidence="1">
    <location>
        <begin position="1"/>
        <end position="11"/>
    </location>
</feature>
<feature type="region of interest" description="Disordered" evidence="1">
    <location>
        <begin position="1"/>
        <end position="24"/>
    </location>
</feature>
<evidence type="ECO:0000313" key="3">
    <source>
        <dbReference type="Proteomes" id="UP000585614"/>
    </source>
</evidence>
<reference evidence="2 3" key="1">
    <citation type="journal article" date="2020" name="Nature">
        <title>Six reference-quality genomes reveal evolution of bat adaptations.</title>
        <authorList>
            <person name="Jebb D."/>
            <person name="Huang Z."/>
            <person name="Pippel M."/>
            <person name="Hughes G.M."/>
            <person name="Lavrichenko K."/>
            <person name="Devanna P."/>
            <person name="Winkler S."/>
            <person name="Jermiin L.S."/>
            <person name="Skirmuntt E.C."/>
            <person name="Katzourakis A."/>
            <person name="Burkitt-Gray L."/>
            <person name="Ray D.A."/>
            <person name="Sullivan K.A.M."/>
            <person name="Roscito J.G."/>
            <person name="Kirilenko B.M."/>
            <person name="Davalos L.M."/>
            <person name="Corthals A.P."/>
            <person name="Power M.L."/>
            <person name="Jones G."/>
            <person name="Ransome R.D."/>
            <person name="Dechmann D.K.N."/>
            <person name="Locatelli A.G."/>
            <person name="Puechmaille S.J."/>
            <person name="Fedrigo O."/>
            <person name="Jarvis E.D."/>
            <person name="Hiller M."/>
            <person name="Vernes S.C."/>
            <person name="Myers E.W."/>
            <person name="Teeling E.C."/>
        </authorList>
    </citation>
    <scope>NUCLEOTIDE SEQUENCE [LARGE SCALE GENOMIC DNA]</scope>
    <source>
        <strain evidence="2">MRhiFer1</strain>
        <tissue evidence="2">Lung</tissue>
    </source>
</reference>
<dbReference type="Proteomes" id="UP000585614">
    <property type="component" value="Unassembled WGS sequence"/>
</dbReference>
<evidence type="ECO:0000256" key="1">
    <source>
        <dbReference type="SAM" id="MobiDB-lite"/>
    </source>
</evidence>
<protein>
    <submittedName>
        <fullName evidence="2">Uncharacterized protein</fullName>
    </submittedName>
</protein>
<sequence>MQRRASCERMNRRVSQTSKCAHTQKELRWGPGSKERWRTVTRRKTTRSISREFQQWMPKGSECQYYSKHTSEDRAILIQELDHPYKGSNLSPPPPTPNARRAASFFIQTQLGKKRKQKQP</sequence>
<comment type="caution">
    <text evidence="2">The sequence shown here is derived from an EMBL/GenBank/DDBJ whole genome shotgun (WGS) entry which is preliminary data.</text>
</comment>
<evidence type="ECO:0000313" key="2">
    <source>
        <dbReference type="EMBL" id="KAF6390410.1"/>
    </source>
</evidence>
<gene>
    <name evidence="2" type="ORF">mRhiFer1_007966</name>
</gene>
<dbReference type="AlphaFoldDB" id="A0A7J8AWA6"/>
<name>A0A7J8AWA6_RHIFE</name>
<accession>A0A7J8AWA6</accession>
<dbReference type="EMBL" id="JACAGC010000001">
    <property type="protein sequence ID" value="KAF6390410.1"/>
    <property type="molecule type" value="Genomic_DNA"/>
</dbReference>